<protein>
    <submittedName>
        <fullName evidence="1">Uncharacterized protein</fullName>
    </submittedName>
</protein>
<dbReference type="PATRIC" id="fig|84022.5.peg.684"/>
<dbReference type="RefSeq" id="WP_044825223.1">
    <property type="nucleotide sequence ID" value="NZ_CP009687.1"/>
</dbReference>
<gene>
    <name evidence="1" type="ORF">CACET_c27480</name>
</gene>
<organism evidence="1 2">
    <name type="scientific">Clostridium aceticum</name>
    <dbReference type="NCBI Taxonomy" id="84022"/>
    <lineage>
        <taxon>Bacteria</taxon>
        <taxon>Bacillati</taxon>
        <taxon>Bacillota</taxon>
        <taxon>Clostridia</taxon>
        <taxon>Eubacteriales</taxon>
        <taxon>Clostridiaceae</taxon>
        <taxon>Clostridium</taxon>
    </lineage>
</organism>
<evidence type="ECO:0000313" key="1">
    <source>
        <dbReference type="EMBL" id="AKL96193.1"/>
    </source>
</evidence>
<evidence type="ECO:0000313" key="2">
    <source>
        <dbReference type="Proteomes" id="UP000035704"/>
    </source>
</evidence>
<dbReference type="Proteomes" id="UP000035704">
    <property type="component" value="Chromosome"/>
</dbReference>
<dbReference type="AlphaFoldDB" id="A0A0D8I8I9"/>
<dbReference type="EMBL" id="CP009687">
    <property type="protein sequence ID" value="AKL96193.1"/>
    <property type="molecule type" value="Genomic_DNA"/>
</dbReference>
<keyword evidence="2" id="KW-1185">Reference proteome</keyword>
<reference evidence="1 2" key="1">
    <citation type="submission" date="2014-10" db="EMBL/GenBank/DDBJ databases">
        <title>Genome sequence of Clostridium aceticum DSM 1496.</title>
        <authorList>
            <person name="Poehlein A."/>
            <person name="Schiel-Bengelsdorf B."/>
            <person name="Gottschalk G."/>
            <person name="Duerre P."/>
            <person name="Daniel R."/>
        </authorList>
    </citation>
    <scope>NUCLEOTIDE SEQUENCE [LARGE SCALE GENOMIC DNA]</scope>
    <source>
        <strain evidence="1 2">DSM 1496</strain>
    </source>
</reference>
<sequence length="95" mass="11016">MLREIKTVSLYSTSKYGRVPDAGYVHVNFQGKNINDGCYVNELRYNYGSSFNLTSAEIESLEDLARNLYYNEPNYNCYEIDLVTKKLSKYTVEMS</sequence>
<name>A0A0D8I8I9_9CLOT</name>
<dbReference type="KEGG" id="cace:CACET_c27480"/>
<accession>A0A0D8I8I9</accession>
<proteinExistence type="predicted"/>